<protein>
    <recommendedName>
        <fullName evidence="3">HTH cro/C1-type domain-containing protein</fullName>
    </recommendedName>
</protein>
<dbReference type="RefSeq" id="WP_003004682.1">
    <property type="nucleotide sequence ID" value="NZ_GG668630.1"/>
</dbReference>
<dbReference type="AlphaFoldDB" id="C2G4W1"/>
<comment type="caution">
    <text evidence="1">The sequence shown here is derived from an EMBL/GenBank/DDBJ whole genome shotgun (WGS) entry which is preliminary data.</text>
</comment>
<dbReference type="Proteomes" id="UP000006241">
    <property type="component" value="Unassembled WGS sequence"/>
</dbReference>
<proteinExistence type="predicted"/>
<evidence type="ECO:0008006" key="3">
    <source>
        <dbReference type="Google" id="ProtNLM"/>
    </source>
</evidence>
<accession>C2G4W1</accession>
<dbReference type="EMBL" id="ACHB01000100">
    <property type="protein sequence ID" value="EEI89712.1"/>
    <property type="molecule type" value="Genomic_DNA"/>
</dbReference>
<sequence>MGEFNVDDFLGKIISDMNEGDSETLTTVFEKRLAELNINQTAAAEIMGIQHRGLVGVLTGTLKRVDFLTLIKLSSFLQRPEKEVLELFMNSFRDNLPSKDNQEKVTFIRDNFDLAMLKKVGFINDITDVDEIEEKICKLFRLNNVLDYKPSNIVPAFSSGKIKKTNSLSQNIWLTKAEDILKDLDNPYTYDRDKLIKVFPKIRWYSTQEKLGLKDVISQLYKCGVSVIFVPSFPNLHVRGATIPVNGKPAVILTDYKGFYATLWFALIHELYHVLFDWEEISQGNYHLSLDETENAVLAQKELEADSFARKYLFSKEKSAMIKRHLNNHQEVLKFAKFNDVHPCMIYLFEAYDAGNKATNWMKARIYNVDVSQSLGDLSSAWDNIESIDRYVFRNRELYS</sequence>
<evidence type="ECO:0000313" key="1">
    <source>
        <dbReference type="EMBL" id="EEI89712.1"/>
    </source>
</evidence>
<evidence type="ECO:0000313" key="2">
    <source>
        <dbReference type="Proteomes" id="UP000006241"/>
    </source>
</evidence>
<reference evidence="1 2" key="1">
    <citation type="submission" date="2009-01" db="EMBL/GenBank/DDBJ databases">
        <authorList>
            <person name="Qin X."/>
            <person name="Bachman B."/>
            <person name="Battles P."/>
            <person name="Bell A."/>
            <person name="Bess C."/>
            <person name="Bickham C."/>
            <person name="Chaboub L."/>
            <person name="Chen D."/>
            <person name="Coyle M."/>
            <person name="Deiros D.R."/>
            <person name="Dinh H."/>
            <person name="Forbes L."/>
            <person name="Fowler G."/>
            <person name="Francisco L."/>
            <person name="Fu Q."/>
            <person name="Gubbala S."/>
            <person name="Hale W."/>
            <person name="Han Y."/>
            <person name="Hemphill L."/>
            <person name="Highlander S.K."/>
            <person name="Hirani K."/>
            <person name="Hogues M."/>
            <person name="Jackson L."/>
            <person name="Jakkamsetti A."/>
            <person name="Javaid M."/>
            <person name="Jiang H."/>
            <person name="Korchina V."/>
            <person name="Kovar C."/>
            <person name="Lara F."/>
            <person name="Lee S."/>
            <person name="Mata R."/>
            <person name="Mathew T."/>
            <person name="Moen C."/>
            <person name="Morales K."/>
            <person name="Munidasa M."/>
            <person name="Nazareth L."/>
            <person name="Ngo R."/>
            <person name="Nguyen L."/>
            <person name="Okwuonu G."/>
            <person name="Ongeri F."/>
            <person name="Patil S."/>
            <person name="Petrosino J."/>
            <person name="Pham C."/>
            <person name="Pham P."/>
            <person name="Pu L.-L."/>
            <person name="Puazo M."/>
            <person name="Raj R."/>
            <person name="Reid J."/>
            <person name="Rouhana J."/>
            <person name="Saada N."/>
            <person name="Shang Y."/>
            <person name="Simmons D."/>
            <person name="Thornton R."/>
            <person name="Warren J."/>
            <person name="Weissenberger G."/>
            <person name="Zhang J."/>
            <person name="Zhang L."/>
            <person name="Zhou C."/>
            <person name="Zhu D."/>
            <person name="Muzny D."/>
            <person name="Worley K."/>
            <person name="Gibbs R."/>
        </authorList>
    </citation>
    <scope>NUCLEOTIDE SEQUENCE [LARGE SCALE GENOMIC DNA]</scope>
    <source>
        <strain evidence="1 2">ATCC 33300</strain>
    </source>
</reference>
<dbReference type="HOGENOM" id="CLU_701605_0_0_10"/>
<gene>
    <name evidence="1" type="ORF">HMPREF0765_4617</name>
</gene>
<organism evidence="1 2">
    <name type="scientific">Sphingobacterium spiritivorum ATCC 33300</name>
    <dbReference type="NCBI Taxonomy" id="525372"/>
    <lineage>
        <taxon>Bacteria</taxon>
        <taxon>Pseudomonadati</taxon>
        <taxon>Bacteroidota</taxon>
        <taxon>Sphingobacteriia</taxon>
        <taxon>Sphingobacteriales</taxon>
        <taxon>Sphingobacteriaceae</taxon>
        <taxon>Sphingobacterium</taxon>
    </lineage>
</organism>
<name>C2G4W1_SPHSI</name>